<evidence type="ECO:0000256" key="8">
    <source>
        <dbReference type="PROSITE-ProRule" id="PRU00277"/>
    </source>
</evidence>
<evidence type="ECO:0000313" key="12">
    <source>
        <dbReference type="EMBL" id="EFD93075.1"/>
    </source>
</evidence>
<reference evidence="12 13" key="1">
    <citation type="journal article" date="2010" name="Proc. Natl. Acad. Sci. U.S.A.">
        <title>Enigmatic, ultrasmall, uncultivated Archaea.</title>
        <authorList>
            <person name="Baker B.J."/>
            <person name="Comolli L.R."/>
            <person name="Dick G.J."/>
            <person name="Hauser L.J."/>
            <person name="Hyatt D."/>
            <person name="Dill B.D."/>
            <person name="Land M.L."/>
            <person name="Verberkmoes N.C."/>
            <person name="Hettich R.L."/>
            <person name="Banfield J.F."/>
        </authorList>
    </citation>
    <scope>NUCLEOTIDE SEQUENCE [LARGE SCALE GENOMIC DNA]</scope>
</reference>
<dbReference type="GO" id="GO:0042026">
    <property type="term" value="P:protein refolding"/>
    <property type="evidence" value="ECO:0007669"/>
    <property type="project" value="UniProtKB-ARBA"/>
</dbReference>
<evidence type="ECO:0000256" key="7">
    <source>
        <dbReference type="ARBA" id="ARBA00023235"/>
    </source>
</evidence>
<keyword evidence="10" id="KW-1133">Transmembrane helix</keyword>
<evidence type="ECO:0000256" key="1">
    <source>
        <dbReference type="ARBA" id="ARBA00000971"/>
    </source>
</evidence>
<protein>
    <recommendedName>
        <fullName evidence="9">Peptidyl-prolyl cis-trans isomerase</fullName>
        <ecNumber evidence="9">5.2.1.8</ecNumber>
    </recommendedName>
</protein>
<evidence type="ECO:0000256" key="5">
    <source>
        <dbReference type="ARBA" id="ARBA00023110"/>
    </source>
</evidence>
<evidence type="ECO:0000259" key="11">
    <source>
        <dbReference type="PROSITE" id="PS50059"/>
    </source>
</evidence>
<keyword evidence="10" id="KW-0472">Membrane</keyword>
<dbReference type="EC" id="5.2.1.8" evidence="9"/>
<evidence type="ECO:0000256" key="9">
    <source>
        <dbReference type="RuleBase" id="RU003915"/>
    </source>
</evidence>
<dbReference type="EMBL" id="GG745547">
    <property type="protein sequence ID" value="EFD93075.1"/>
    <property type="molecule type" value="Genomic_DNA"/>
</dbReference>
<organism evidence="12 13">
    <name type="scientific">Candidatus Parvarchaeum acidophilus ARMAN-5</name>
    <dbReference type="NCBI Taxonomy" id="662762"/>
    <lineage>
        <taxon>Archaea</taxon>
        <taxon>Candidatus Parvarchaeota</taxon>
        <taxon>Candidatus Parvarchaeum</taxon>
    </lineage>
</organism>
<evidence type="ECO:0000313" key="13">
    <source>
        <dbReference type="Proteomes" id="UP000009376"/>
    </source>
</evidence>
<dbReference type="AlphaFoldDB" id="D6GUT5"/>
<dbReference type="Proteomes" id="UP000009376">
    <property type="component" value="Unassembled WGS sequence"/>
</dbReference>
<comment type="similarity">
    <text evidence="3 9">Belongs to the FKBP-type PPIase family.</text>
</comment>
<evidence type="ECO:0000256" key="3">
    <source>
        <dbReference type="ARBA" id="ARBA00006577"/>
    </source>
</evidence>
<comment type="subcellular location">
    <subcellularLocation>
        <location evidence="2">Cytoplasm</location>
    </subcellularLocation>
</comment>
<evidence type="ECO:0000256" key="10">
    <source>
        <dbReference type="SAM" id="Phobius"/>
    </source>
</evidence>
<dbReference type="PANTHER" id="PTHR47861:SF3">
    <property type="entry name" value="FKBP-TYPE PEPTIDYL-PROLYL CIS-TRANS ISOMERASE SLYD"/>
    <property type="match status" value="1"/>
</dbReference>
<dbReference type="PROSITE" id="PS50059">
    <property type="entry name" value="FKBP_PPIASE"/>
    <property type="match status" value="1"/>
</dbReference>
<dbReference type="SUPFAM" id="SSF54534">
    <property type="entry name" value="FKBP-like"/>
    <property type="match status" value="1"/>
</dbReference>
<keyword evidence="5 8" id="KW-0697">Rotamase</keyword>
<dbReference type="InterPro" id="IPR001179">
    <property type="entry name" value="PPIase_FKBP_dom"/>
</dbReference>
<keyword evidence="10" id="KW-0812">Transmembrane</keyword>
<dbReference type="PANTHER" id="PTHR47861">
    <property type="entry name" value="FKBP-TYPE PEPTIDYL-PROLYL CIS-TRANS ISOMERASE SLYD"/>
    <property type="match status" value="1"/>
</dbReference>
<sequence>MEEIKEKKNKFKKIYLTIPIVIVIVILLVVYLNIGNLNKTNVITVSTGDNVSVYYQLSLTNGSIIQSNFGKSPFSFVVGSGDVISGFNNAVIGMKVGQTKNVTLSPSEAYGEVNNSLIITVPRTEFGNNSLKLGESIRSSTGEIGVITYLNNTNVTIDFNSPLAGKTLIFKIEVLSIKNSQ</sequence>
<keyword evidence="4" id="KW-0963">Cytoplasm</keyword>
<dbReference type="Pfam" id="PF00254">
    <property type="entry name" value="FKBP_C"/>
    <property type="match status" value="1"/>
</dbReference>
<feature type="transmembrane region" description="Helical" evidence="10">
    <location>
        <begin position="14"/>
        <end position="34"/>
    </location>
</feature>
<comment type="catalytic activity">
    <reaction evidence="1 8 9">
        <text>[protein]-peptidylproline (omega=180) = [protein]-peptidylproline (omega=0)</text>
        <dbReference type="Rhea" id="RHEA:16237"/>
        <dbReference type="Rhea" id="RHEA-COMP:10747"/>
        <dbReference type="Rhea" id="RHEA-COMP:10748"/>
        <dbReference type="ChEBI" id="CHEBI:83833"/>
        <dbReference type="ChEBI" id="CHEBI:83834"/>
        <dbReference type="EC" id="5.2.1.8"/>
    </reaction>
</comment>
<dbReference type="Gene3D" id="3.10.50.40">
    <property type="match status" value="1"/>
</dbReference>
<dbReference type="InterPro" id="IPR046357">
    <property type="entry name" value="PPIase_dom_sf"/>
</dbReference>
<evidence type="ECO:0000256" key="2">
    <source>
        <dbReference type="ARBA" id="ARBA00004496"/>
    </source>
</evidence>
<gene>
    <name evidence="12" type="ORF">BJBARM5_0232</name>
</gene>
<dbReference type="GO" id="GO:0005737">
    <property type="term" value="C:cytoplasm"/>
    <property type="evidence" value="ECO:0007669"/>
    <property type="project" value="UniProtKB-SubCell"/>
</dbReference>
<name>D6GUT5_PARA5</name>
<proteinExistence type="inferred from homology"/>
<evidence type="ECO:0000256" key="4">
    <source>
        <dbReference type="ARBA" id="ARBA00022490"/>
    </source>
</evidence>
<evidence type="ECO:0000256" key="6">
    <source>
        <dbReference type="ARBA" id="ARBA00023186"/>
    </source>
</evidence>
<accession>D6GUT5</accession>
<keyword evidence="7 8" id="KW-0413">Isomerase</keyword>
<dbReference type="GO" id="GO:0003755">
    <property type="term" value="F:peptidyl-prolyl cis-trans isomerase activity"/>
    <property type="evidence" value="ECO:0007669"/>
    <property type="project" value="UniProtKB-UniRule"/>
</dbReference>
<feature type="domain" description="PPIase FKBP-type" evidence="11">
    <location>
        <begin position="48"/>
        <end position="122"/>
    </location>
</feature>
<keyword evidence="6" id="KW-0143">Chaperone</keyword>